<sequence length="152" mass="17406">MRRSGLSTDEIAEFLRSKGAIEALLAIGTDGGRWSDIEEQVDISTATLTERLGDARDLGLVKSNTMDHESSVSKIYQLDTLGQTVYHQMHLSNIVSTWTYLKKTREEFESQREDVIEWVESDDFEDTYEARMKRDQEESRPGGPNHTDNENF</sequence>
<dbReference type="Gene3D" id="1.10.10.10">
    <property type="entry name" value="Winged helix-like DNA-binding domain superfamily/Winged helix DNA-binding domain"/>
    <property type="match status" value="1"/>
</dbReference>
<evidence type="ECO:0000313" key="3">
    <source>
        <dbReference type="Proteomes" id="UP001596274"/>
    </source>
</evidence>
<dbReference type="Proteomes" id="UP001596274">
    <property type="component" value="Unassembled WGS sequence"/>
</dbReference>
<evidence type="ECO:0000256" key="1">
    <source>
        <dbReference type="SAM" id="MobiDB-lite"/>
    </source>
</evidence>
<reference evidence="2 3" key="1">
    <citation type="journal article" date="2019" name="Int. J. Syst. Evol. Microbiol.">
        <title>The Global Catalogue of Microorganisms (GCM) 10K type strain sequencing project: providing services to taxonomists for standard genome sequencing and annotation.</title>
        <authorList>
            <consortium name="The Broad Institute Genomics Platform"/>
            <consortium name="The Broad Institute Genome Sequencing Center for Infectious Disease"/>
            <person name="Wu L."/>
            <person name="Ma J."/>
        </authorList>
    </citation>
    <scope>NUCLEOTIDE SEQUENCE [LARGE SCALE GENOMIC DNA]</scope>
    <source>
        <strain evidence="2 3">PJ61</strain>
    </source>
</reference>
<dbReference type="InterPro" id="IPR036388">
    <property type="entry name" value="WH-like_DNA-bd_sf"/>
</dbReference>
<protein>
    <recommendedName>
        <fullName evidence="4">ArsR family transcriptional regulator</fullName>
    </recommendedName>
</protein>
<name>A0ABD5T015_9EURY</name>
<accession>A0ABD5T015</accession>
<dbReference type="InterPro" id="IPR036390">
    <property type="entry name" value="WH_DNA-bd_sf"/>
</dbReference>
<dbReference type="EMBL" id="JBHSWT010000012">
    <property type="protein sequence ID" value="MFC6770090.1"/>
    <property type="molecule type" value="Genomic_DNA"/>
</dbReference>
<dbReference type="AlphaFoldDB" id="A0ABD5T015"/>
<organism evidence="2 3">
    <name type="scientific">Halorubrum pallidum</name>
    <dbReference type="NCBI Taxonomy" id="1526114"/>
    <lineage>
        <taxon>Archaea</taxon>
        <taxon>Methanobacteriati</taxon>
        <taxon>Methanobacteriota</taxon>
        <taxon>Stenosarchaea group</taxon>
        <taxon>Halobacteria</taxon>
        <taxon>Halobacteriales</taxon>
        <taxon>Haloferacaceae</taxon>
        <taxon>Halorubrum</taxon>
    </lineage>
</organism>
<keyword evidence="3" id="KW-1185">Reference proteome</keyword>
<proteinExistence type="predicted"/>
<comment type="caution">
    <text evidence="2">The sequence shown here is derived from an EMBL/GenBank/DDBJ whole genome shotgun (WGS) entry which is preliminary data.</text>
</comment>
<gene>
    <name evidence="2" type="ORF">ACFQDD_00880</name>
</gene>
<feature type="compositionally biased region" description="Basic and acidic residues" evidence="1">
    <location>
        <begin position="128"/>
        <end position="140"/>
    </location>
</feature>
<feature type="region of interest" description="Disordered" evidence="1">
    <location>
        <begin position="127"/>
        <end position="152"/>
    </location>
</feature>
<evidence type="ECO:0000313" key="2">
    <source>
        <dbReference type="EMBL" id="MFC6770090.1"/>
    </source>
</evidence>
<dbReference type="SUPFAM" id="SSF46785">
    <property type="entry name" value="Winged helix' DNA-binding domain"/>
    <property type="match status" value="1"/>
</dbReference>
<evidence type="ECO:0008006" key="4">
    <source>
        <dbReference type="Google" id="ProtNLM"/>
    </source>
</evidence>